<keyword evidence="3 6" id="KW-1133">Transmembrane helix</keyword>
<dbReference type="InterPro" id="IPR052337">
    <property type="entry name" value="SAT4-like"/>
</dbReference>
<dbReference type="Pfam" id="PF20684">
    <property type="entry name" value="Fung_rhodopsin"/>
    <property type="match status" value="1"/>
</dbReference>
<feature type="transmembrane region" description="Helical" evidence="6">
    <location>
        <begin position="29"/>
        <end position="48"/>
    </location>
</feature>
<reference evidence="9" key="1">
    <citation type="journal article" date="2021" name="BMC Genomics">
        <title>Chromosome-level genome assembly and manually-curated proteome of model necrotroph Parastagonospora nodorum Sn15 reveals a genome-wide trove of candidate effector homologs, and redundancy of virulence-related functions within an accessory chromosome.</title>
        <authorList>
            <person name="Bertazzoni S."/>
            <person name="Jones D.A.B."/>
            <person name="Phan H.T."/>
            <person name="Tan K.-C."/>
            <person name="Hane J.K."/>
        </authorList>
    </citation>
    <scope>NUCLEOTIDE SEQUENCE [LARGE SCALE GENOMIC DNA]</scope>
    <source>
        <strain evidence="9">SN15 / ATCC MYA-4574 / FGSC 10173)</strain>
    </source>
</reference>
<gene>
    <name evidence="8" type="ORF">JI435_045800</name>
</gene>
<accession>A0A7U2F4F9</accession>
<evidence type="ECO:0000313" key="9">
    <source>
        <dbReference type="Proteomes" id="UP000663193"/>
    </source>
</evidence>
<comment type="subcellular location">
    <subcellularLocation>
        <location evidence="1">Membrane</location>
        <topology evidence="1">Multi-pass membrane protein</topology>
    </subcellularLocation>
</comment>
<dbReference type="InterPro" id="IPR049326">
    <property type="entry name" value="Rhodopsin_dom_fungi"/>
</dbReference>
<evidence type="ECO:0000313" key="8">
    <source>
        <dbReference type="EMBL" id="QRC98530.1"/>
    </source>
</evidence>
<keyword evidence="9" id="KW-1185">Reference proteome</keyword>
<sequence length="408" mass="45676">MSAPTPEIIATWPTPNYDNPKSIKTSIEAVVYSTTIAMLLFVGSRIFVRTKSKLGMGVDDWFMTAAAILACVETATILYCTQHVAGRHLYDVRPDFFPTWIKLNLVLLTIFNTTNTLAKISLCLTYLRLFPSKANKIFSYTMMAYQLLWNIITTTMYICQCLPIESLWNPAVKKGRCLDVKALVLASMAVNTVSDFIIFLWPVIPLWKVQISLRQRLNLVTVFGFGMVTCVGAIVKIHFAKKYQENWDSTYLAGYLLIMLTIEYNVGIMCGCLPCLRPLLVMIFPKHFASSSAARANYPIQTIGSAGGRSMPFRSHPSNSIKLAGDDMYTYTDTFELDDSKDAAKNPGHSWVEGGRPGEGTLAPQNGIHIQRNISVQHDRPPPTIRVTADASSEEWIMKEDHPHHPLP</sequence>
<feature type="domain" description="Rhodopsin" evidence="7">
    <location>
        <begin position="45"/>
        <end position="281"/>
    </location>
</feature>
<dbReference type="Proteomes" id="UP000663193">
    <property type="component" value="Chromosome 8"/>
</dbReference>
<dbReference type="AlphaFoldDB" id="A0A7U2F4F9"/>
<dbReference type="GO" id="GO:0016020">
    <property type="term" value="C:membrane"/>
    <property type="evidence" value="ECO:0007669"/>
    <property type="project" value="UniProtKB-SubCell"/>
</dbReference>
<evidence type="ECO:0000259" key="7">
    <source>
        <dbReference type="Pfam" id="PF20684"/>
    </source>
</evidence>
<dbReference type="EMBL" id="CP069030">
    <property type="protein sequence ID" value="QRC98530.1"/>
    <property type="molecule type" value="Genomic_DNA"/>
</dbReference>
<feature type="transmembrane region" description="Helical" evidence="6">
    <location>
        <begin position="219"/>
        <end position="240"/>
    </location>
</feature>
<evidence type="ECO:0000256" key="6">
    <source>
        <dbReference type="SAM" id="Phobius"/>
    </source>
</evidence>
<feature type="transmembrane region" description="Helical" evidence="6">
    <location>
        <begin position="252"/>
        <end position="276"/>
    </location>
</feature>
<proteinExistence type="inferred from homology"/>
<comment type="similarity">
    <text evidence="5">Belongs to the SAT4 family.</text>
</comment>
<keyword evidence="2 6" id="KW-0812">Transmembrane</keyword>
<evidence type="ECO:0000256" key="3">
    <source>
        <dbReference type="ARBA" id="ARBA00022989"/>
    </source>
</evidence>
<evidence type="ECO:0000256" key="2">
    <source>
        <dbReference type="ARBA" id="ARBA00022692"/>
    </source>
</evidence>
<feature type="transmembrane region" description="Helical" evidence="6">
    <location>
        <begin position="188"/>
        <end position="207"/>
    </location>
</feature>
<protein>
    <recommendedName>
        <fullName evidence="7">Rhodopsin domain-containing protein</fullName>
    </recommendedName>
</protein>
<dbReference type="PANTHER" id="PTHR33048:SF131">
    <property type="entry name" value="INTEGRAL MEMBRANE PROTEIN"/>
    <property type="match status" value="1"/>
</dbReference>
<dbReference type="PANTHER" id="PTHR33048">
    <property type="entry name" value="PTH11-LIKE INTEGRAL MEMBRANE PROTEIN (AFU_ORTHOLOGUE AFUA_5G11245)"/>
    <property type="match status" value="1"/>
</dbReference>
<dbReference type="OrthoDB" id="3692617at2759"/>
<dbReference type="VEuPathDB" id="FungiDB:JI435_045800"/>
<feature type="transmembrane region" description="Helical" evidence="6">
    <location>
        <begin position="60"/>
        <end position="85"/>
    </location>
</feature>
<evidence type="ECO:0000256" key="1">
    <source>
        <dbReference type="ARBA" id="ARBA00004141"/>
    </source>
</evidence>
<name>A0A7U2F4F9_PHANO</name>
<feature type="transmembrane region" description="Helical" evidence="6">
    <location>
        <begin position="105"/>
        <end position="127"/>
    </location>
</feature>
<evidence type="ECO:0000256" key="5">
    <source>
        <dbReference type="ARBA" id="ARBA00038359"/>
    </source>
</evidence>
<feature type="transmembrane region" description="Helical" evidence="6">
    <location>
        <begin position="147"/>
        <end position="168"/>
    </location>
</feature>
<evidence type="ECO:0000256" key="4">
    <source>
        <dbReference type="ARBA" id="ARBA00023136"/>
    </source>
</evidence>
<keyword evidence="4 6" id="KW-0472">Membrane</keyword>
<organism evidence="8 9">
    <name type="scientific">Phaeosphaeria nodorum (strain SN15 / ATCC MYA-4574 / FGSC 10173)</name>
    <name type="common">Glume blotch fungus</name>
    <name type="synonym">Parastagonospora nodorum</name>
    <dbReference type="NCBI Taxonomy" id="321614"/>
    <lineage>
        <taxon>Eukaryota</taxon>
        <taxon>Fungi</taxon>
        <taxon>Dikarya</taxon>
        <taxon>Ascomycota</taxon>
        <taxon>Pezizomycotina</taxon>
        <taxon>Dothideomycetes</taxon>
        <taxon>Pleosporomycetidae</taxon>
        <taxon>Pleosporales</taxon>
        <taxon>Pleosporineae</taxon>
        <taxon>Phaeosphaeriaceae</taxon>
        <taxon>Parastagonospora</taxon>
    </lineage>
</organism>